<evidence type="ECO:0000313" key="5">
    <source>
        <dbReference type="Proteomes" id="UP001388673"/>
    </source>
</evidence>
<keyword evidence="1" id="KW-0378">Hydrolase</keyword>
<evidence type="ECO:0000256" key="2">
    <source>
        <dbReference type="PIRSR" id="PIRSR613078-2"/>
    </source>
</evidence>
<dbReference type="GO" id="GO:0005829">
    <property type="term" value="C:cytosol"/>
    <property type="evidence" value="ECO:0007669"/>
    <property type="project" value="TreeGrafter"/>
</dbReference>
<gene>
    <name evidence="4" type="ORF">IAR55_006026</name>
</gene>
<evidence type="ECO:0000313" key="4">
    <source>
        <dbReference type="EMBL" id="KAK8845313.1"/>
    </source>
</evidence>
<dbReference type="InterPro" id="IPR013078">
    <property type="entry name" value="His_Pase_superF_clade-1"/>
</dbReference>
<dbReference type="GeneID" id="92183284"/>
<keyword evidence="5" id="KW-1185">Reference proteome</keyword>
<dbReference type="InterPro" id="IPR029033">
    <property type="entry name" value="His_PPase_superfam"/>
</dbReference>
<dbReference type="PANTHER" id="PTHR46517">
    <property type="entry name" value="FRUCTOSE-2,6-BISPHOSPHATASE TIGAR"/>
    <property type="match status" value="1"/>
</dbReference>
<protein>
    <recommendedName>
        <fullName evidence="6">Phosphoglycerate mutase</fullName>
    </recommendedName>
</protein>
<dbReference type="Gene3D" id="3.40.50.1240">
    <property type="entry name" value="Phosphoglycerate mutase-like"/>
    <property type="match status" value="1"/>
</dbReference>
<dbReference type="EMBL" id="JBCAWK010000012">
    <property type="protein sequence ID" value="KAK8845313.1"/>
    <property type="molecule type" value="Genomic_DNA"/>
</dbReference>
<sequence length="299" mass="32298">MLLYLVRHGKTDLNEAGRVQGLIDEPLSPGGIDQAQKLAQHLKLVPFTEAWSSPLKRAQETARTILAAQPRSKAKLYVDGRLRARSMGSAEGQIWAQICEALNECGIESEDQLKRRLHDWLSVLIKMHIPASSATATATATATTPLSPLSPLSAANPFNSETVASRVRALPRPGIARTPSACANSGKSGSGIVLVLSHQECLTALLKLLTGSEAVSKPDQTGDKSDEMPKSPIDLHIPDSVVVRNGDMVGTGMGNASVAILRVWWEEGEDGTLEARGRLEAWGDKEHLLDEYEDVHDYV</sequence>
<accession>A0AAW0YXI4</accession>
<name>A0AAW0YXI4_9TREE</name>
<dbReference type="Pfam" id="PF00300">
    <property type="entry name" value="His_Phos_1"/>
    <property type="match status" value="1"/>
</dbReference>
<evidence type="ECO:0000256" key="3">
    <source>
        <dbReference type="SAM" id="MobiDB-lite"/>
    </source>
</evidence>
<evidence type="ECO:0008006" key="6">
    <source>
        <dbReference type="Google" id="ProtNLM"/>
    </source>
</evidence>
<dbReference type="CDD" id="cd07067">
    <property type="entry name" value="HP_PGM_like"/>
    <property type="match status" value="1"/>
</dbReference>
<dbReference type="GO" id="GO:0043456">
    <property type="term" value="P:regulation of pentose-phosphate shunt"/>
    <property type="evidence" value="ECO:0007669"/>
    <property type="project" value="TreeGrafter"/>
</dbReference>
<reference evidence="4 5" key="1">
    <citation type="journal article" date="2024" name="bioRxiv">
        <title>Comparative genomics of Cryptococcus and Kwoniella reveals pathogenesis evolution and contrasting karyotype dynamics via intercentromeric recombination or chromosome fusion.</title>
        <authorList>
            <person name="Coelho M.A."/>
            <person name="David-Palma M."/>
            <person name="Shea T."/>
            <person name="Bowers K."/>
            <person name="McGinley-Smith S."/>
            <person name="Mohammad A.W."/>
            <person name="Gnirke A."/>
            <person name="Yurkov A.M."/>
            <person name="Nowrousian M."/>
            <person name="Sun S."/>
            <person name="Cuomo C.A."/>
            <person name="Heitman J."/>
        </authorList>
    </citation>
    <scope>NUCLEOTIDE SEQUENCE [LARGE SCALE GENOMIC DNA]</scope>
    <source>
        <strain evidence="4 5">CBS 13917</strain>
    </source>
</reference>
<dbReference type="KEGG" id="kne:92183284"/>
<dbReference type="SUPFAM" id="SSF53254">
    <property type="entry name" value="Phosphoglycerate mutase-like"/>
    <property type="match status" value="1"/>
</dbReference>
<dbReference type="SMART" id="SM00855">
    <property type="entry name" value="PGAM"/>
    <property type="match status" value="1"/>
</dbReference>
<dbReference type="Proteomes" id="UP001388673">
    <property type="component" value="Unassembled WGS sequence"/>
</dbReference>
<organism evidence="4 5">
    <name type="scientific">Kwoniella newhampshirensis</name>
    <dbReference type="NCBI Taxonomy" id="1651941"/>
    <lineage>
        <taxon>Eukaryota</taxon>
        <taxon>Fungi</taxon>
        <taxon>Dikarya</taxon>
        <taxon>Basidiomycota</taxon>
        <taxon>Agaricomycotina</taxon>
        <taxon>Tremellomycetes</taxon>
        <taxon>Tremellales</taxon>
        <taxon>Cryptococcaceae</taxon>
        <taxon>Kwoniella</taxon>
    </lineage>
</organism>
<dbReference type="AlphaFoldDB" id="A0AAW0YXI4"/>
<dbReference type="GO" id="GO:0045820">
    <property type="term" value="P:negative regulation of glycolytic process"/>
    <property type="evidence" value="ECO:0007669"/>
    <property type="project" value="TreeGrafter"/>
</dbReference>
<dbReference type="RefSeq" id="XP_066800121.1">
    <property type="nucleotide sequence ID" value="XM_066949113.1"/>
</dbReference>
<feature type="binding site" evidence="2">
    <location>
        <begin position="7"/>
        <end position="14"/>
    </location>
    <ligand>
        <name>substrate</name>
    </ligand>
</feature>
<proteinExistence type="predicted"/>
<comment type="caution">
    <text evidence="4">The sequence shown here is derived from an EMBL/GenBank/DDBJ whole genome shotgun (WGS) entry which is preliminary data.</text>
</comment>
<feature type="region of interest" description="Disordered" evidence="3">
    <location>
        <begin position="215"/>
        <end position="234"/>
    </location>
</feature>
<feature type="compositionally biased region" description="Basic and acidic residues" evidence="3">
    <location>
        <begin position="220"/>
        <end position="229"/>
    </location>
</feature>
<dbReference type="GO" id="GO:0004331">
    <property type="term" value="F:fructose-2,6-bisphosphate 2-phosphatase activity"/>
    <property type="evidence" value="ECO:0007669"/>
    <property type="project" value="TreeGrafter"/>
</dbReference>
<feature type="binding site" evidence="2">
    <location>
        <position position="57"/>
    </location>
    <ligand>
        <name>substrate</name>
    </ligand>
</feature>
<dbReference type="InterPro" id="IPR051695">
    <property type="entry name" value="Phosphoglycerate_Mutase"/>
</dbReference>
<evidence type="ECO:0000256" key="1">
    <source>
        <dbReference type="ARBA" id="ARBA00022801"/>
    </source>
</evidence>
<dbReference type="PANTHER" id="PTHR46517:SF1">
    <property type="entry name" value="FRUCTOSE-2,6-BISPHOSPHATASE TIGAR"/>
    <property type="match status" value="1"/>
</dbReference>